<dbReference type="PANTHER" id="PTHR35179:SF1">
    <property type="entry name" value="INTEGRAL MEMBRANE PROTEIN"/>
    <property type="match status" value="1"/>
</dbReference>
<protein>
    <submittedName>
        <fullName evidence="3">Uncharacterized protein</fullName>
    </submittedName>
</protein>
<feature type="transmembrane region" description="Helical" evidence="2">
    <location>
        <begin position="126"/>
        <end position="148"/>
    </location>
</feature>
<dbReference type="Proteomes" id="UP001408356">
    <property type="component" value="Unassembled WGS sequence"/>
</dbReference>
<dbReference type="PANTHER" id="PTHR35179">
    <property type="entry name" value="PROTEIN CBG02620"/>
    <property type="match status" value="1"/>
</dbReference>
<organism evidence="3 4">
    <name type="scientific">Seiridium unicorne</name>
    <dbReference type="NCBI Taxonomy" id="138068"/>
    <lineage>
        <taxon>Eukaryota</taxon>
        <taxon>Fungi</taxon>
        <taxon>Dikarya</taxon>
        <taxon>Ascomycota</taxon>
        <taxon>Pezizomycotina</taxon>
        <taxon>Sordariomycetes</taxon>
        <taxon>Xylariomycetidae</taxon>
        <taxon>Amphisphaeriales</taxon>
        <taxon>Sporocadaceae</taxon>
        <taxon>Seiridium</taxon>
    </lineage>
</organism>
<feature type="transmembrane region" description="Helical" evidence="2">
    <location>
        <begin position="207"/>
        <end position="232"/>
    </location>
</feature>
<gene>
    <name evidence="3" type="ORF">SUNI508_02426</name>
</gene>
<proteinExistence type="predicted"/>
<comment type="caution">
    <text evidence="3">The sequence shown here is derived from an EMBL/GenBank/DDBJ whole genome shotgun (WGS) entry which is preliminary data.</text>
</comment>
<feature type="transmembrane region" description="Helical" evidence="2">
    <location>
        <begin position="90"/>
        <end position="114"/>
    </location>
</feature>
<name>A0ABR2UF29_9PEZI</name>
<feature type="transmembrane region" description="Helical" evidence="2">
    <location>
        <begin position="60"/>
        <end position="84"/>
    </location>
</feature>
<feature type="region of interest" description="Disordered" evidence="1">
    <location>
        <begin position="265"/>
        <end position="289"/>
    </location>
</feature>
<sequence>MTGFLVPAWYKYQDPSQLDMNIASIIWGISLATTAFTAAKACRQTWTIWRRTRGINGYIAAVWMEWVASIIMGIIVWLFLWGAIEPSFQFFFAVLTFWTFQTQCVIQIIINRIALLMRDQRKVKRLQWGVGIGLGLVNLSVYLVWIPARLQISQTYISVNEIWDRLEKVIFCFIDAALNLYFIYLVRSKLISNGLQKYNRLFRFNMIMIACSMSLDVILIGVMSLGQGFVYVQFHPLVYIIKLHIELNMADLITKIALVDSGHSGYTGSKESQRNKSNSKGTRTDPMGVRMGTIITAGHDNNGFPKGGVGIQKTVETQIRRTDEEDNVSRTSSTTELRKDNLDCYPGS</sequence>
<reference evidence="3 4" key="1">
    <citation type="journal article" date="2024" name="J. Plant Pathol.">
        <title>Sequence and assembly of the genome of Seiridium unicorne, isolate CBS 538.82, causal agent of cypress canker disease.</title>
        <authorList>
            <person name="Scali E."/>
            <person name="Rocca G.D."/>
            <person name="Danti R."/>
            <person name="Garbelotto M."/>
            <person name="Barberini S."/>
            <person name="Baroncelli R."/>
            <person name="Emiliani G."/>
        </authorList>
    </citation>
    <scope>NUCLEOTIDE SEQUENCE [LARGE SCALE GENOMIC DNA]</scope>
    <source>
        <strain evidence="3 4">BM-138-508</strain>
    </source>
</reference>
<accession>A0ABR2UF29</accession>
<evidence type="ECO:0000256" key="2">
    <source>
        <dbReference type="SAM" id="Phobius"/>
    </source>
</evidence>
<keyword evidence="2" id="KW-1133">Transmembrane helix</keyword>
<feature type="region of interest" description="Disordered" evidence="1">
    <location>
        <begin position="320"/>
        <end position="348"/>
    </location>
</feature>
<evidence type="ECO:0000313" key="3">
    <source>
        <dbReference type="EMBL" id="KAK9413227.1"/>
    </source>
</evidence>
<keyword evidence="2" id="KW-0812">Transmembrane</keyword>
<feature type="transmembrane region" description="Helical" evidence="2">
    <location>
        <begin position="168"/>
        <end position="186"/>
    </location>
</feature>
<feature type="compositionally biased region" description="Polar residues" evidence="1">
    <location>
        <begin position="265"/>
        <end position="281"/>
    </location>
</feature>
<evidence type="ECO:0000313" key="4">
    <source>
        <dbReference type="Proteomes" id="UP001408356"/>
    </source>
</evidence>
<dbReference type="EMBL" id="JARVKF010000440">
    <property type="protein sequence ID" value="KAK9413227.1"/>
    <property type="molecule type" value="Genomic_DNA"/>
</dbReference>
<feature type="transmembrane region" description="Helical" evidence="2">
    <location>
        <begin position="20"/>
        <end position="39"/>
    </location>
</feature>
<keyword evidence="2" id="KW-0472">Membrane</keyword>
<keyword evidence="4" id="KW-1185">Reference proteome</keyword>
<evidence type="ECO:0000256" key="1">
    <source>
        <dbReference type="SAM" id="MobiDB-lite"/>
    </source>
</evidence>